<feature type="region of interest" description="Disordered" evidence="1">
    <location>
        <begin position="125"/>
        <end position="162"/>
    </location>
</feature>
<evidence type="ECO:0000259" key="2">
    <source>
        <dbReference type="Pfam" id="PF19886"/>
    </source>
</evidence>
<protein>
    <submittedName>
        <fullName evidence="3">DUF6359 domain-containing protein</fullName>
    </submittedName>
</protein>
<feature type="domain" description="Endonuclease YhcR N-terminal" evidence="2">
    <location>
        <begin position="23"/>
        <end position="129"/>
    </location>
</feature>
<feature type="compositionally biased region" description="Gly residues" evidence="1">
    <location>
        <begin position="136"/>
        <end position="150"/>
    </location>
</feature>
<comment type="caution">
    <text evidence="3">The sequence shown here is derived from an EMBL/GenBank/DDBJ whole genome shotgun (WGS) entry which is preliminary data.</text>
</comment>
<dbReference type="Pfam" id="PF19886">
    <property type="entry name" value="DUF6359"/>
    <property type="match status" value="1"/>
</dbReference>
<name>A0ABT9FWJ1_9BACL</name>
<evidence type="ECO:0000313" key="4">
    <source>
        <dbReference type="Proteomes" id="UP001241848"/>
    </source>
</evidence>
<dbReference type="SUPFAM" id="SSF52317">
    <property type="entry name" value="Class I glutamine amidotransferase-like"/>
    <property type="match status" value="1"/>
</dbReference>
<proteinExistence type="predicted"/>
<dbReference type="Gene3D" id="3.40.50.880">
    <property type="match status" value="1"/>
</dbReference>
<organism evidence="3 4">
    <name type="scientific">Paenibacillus zeirhizosphaerae</name>
    <dbReference type="NCBI Taxonomy" id="2987519"/>
    <lineage>
        <taxon>Bacteria</taxon>
        <taxon>Bacillati</taxon>
        <taxon>Bacillota</taxon>
        <taxon>Bacilli</taxon>
        <taxon>Bacillales</taxon>
        <taxon>Paenibacillaceae</taxon>
        <taxon>Paenibacillus</taxon>
    </lineage>
</organism>
<dbReference type="Proteomes" id="UP001241848">
    <property type="component" value="Unassembled WGS sequence"/>
</dbReference>
<dbReference type="PANTHER" id="PTHR12969">
    <property type="entry name" value="NGD5/OSM-6/IFT52"/>
    <property type="match status" value="1"/>
</dbReference>
<gene>
    <name evidence="3" type="ORF">OIN60_20420</name>
</gene>
<dbReference type="InterPro" id="IPR039975">
    <property type="entry name" value="IFT52"/>
</dbReference>
<dbReference type="InterPro" id="IPR045939">
    <property type="entry name" value="YhcR_N"/>
</dbReference>
<evidence type="ECO:0000313" key="3">
    <source>
        <dbReference type="EMBL" id="MDP4099094.1"/>
    </source>
</evidence>
<keyword evidence="4" id="KW-1185">Reference proteome</keyword>
<dbReference type="PANTHER" id="PTHR12969:SF7">
    <property type="entry name" value="INTRAFLAGELLAR TRANSPORT PROTEIN 52 HOMOLOG"/>
    <property type="match status" value="1"/>
</dbReference>
<dbReference type="EMBL" id="JAPCKK010000031">
    <property type="protein sequence ID" value="MDP4099094.1"/>
    <property type="molecule type" value="Genomic_DNA"/>
</dbReference>
<reference evidence="3 4" key="1">
    <citation type="submission" date="2022-10" db="EMBL/GenBank/DDBJ databases">
        <title>Paenibacillus description and whole genome data of maize root bacterial community.</title>
        <authorList>
            <person name="Marton D."/>
            <person name="Farkas M."/>
            <person name="Cserhati M."/>
        </authorList>
    </citation>
    <scope>NUCLEOTIDE SEQUENCE [LARGE SCALE GENOMIC DNA]</scope>
    <source>
        <strain evidence="3 4">P96</strain>
    </source>
</reference>
<sequence>MLTIVITGWAGTGVQRTFAADVLTVSEAITQGNSGSQATVEGYIVGHASGSYAADFEAPFANDYNVLLADAADEQDKTKLMDVQLTTDYRAEYGLQTNPDLIGTKIRVTGTLAAYNSFPGIKSPTSITLASDEDGGGTPGGDDGGGGDGTDPGDVPPLEGGMGKKVLFDNTHGQTAGAADWVIEGAFSDFANALAAEQFEVDQLDRSIPYTFGEQAITYNKLKDYDVFIVGEANIPFKQAEQEAILQFVNEGGGLFFIADHYNADRNKNRWDASEVMNGYRRGAYANPALGMTAAEAASPAMDDVSSSDWLADNFGLRFRYNAIGDVSATDIVEPAQAFGITSGVDAVAMHAGSTIAILDPDQAKGLVYLPESGVSPWGYAVDQGVYNGGGRAEGAYAAISKLGLGKAAFIGDSSPVEDATPKYLREETGTSKKTYDGFKEVDDGIFLVNTVKWLAMQEDYTSLDQVDGLTLDSPTSLLAMEAPSASTEPQAEPWDDPEAGYLWYDPTTFKPGSYGSTQSPGEPTGFSFTLPNDLAAGGTYTMTLKVNGLKAGETLSGLSVGMYLPGGEQIARFQAEDGGWSSYGYSPAFTLTANHEGSAEQSLTFQLKAGISGAASLRLKQGSSNALTQSVTISAASAAITDFQSKLYQASPTPLSASAALAS</sequence>
<evidence type="ECO:0000256" key="1">
    <source>
        <dbReference type="SAM" id="MobiDB-lite"/>
    </source>
</evidence>
<accession>A0ABT9FWJ1</accession>
<dbReference type="RefSeq" id="WP_305756766.1">
    <property type="nucleotide sequence ID" value="NZ_JAPCKK010000031.1"/>
</dbReference>
<dbReference type="InterPro" id="IPR029062">
    <property type="entry name" value="Class_I_gatase-like"/>
</dbReference>